<protein>
    <submittedName>
        <fullName evidence="1">Uncharacterized protein</fullName>
    </submittedName>
</protein>
<reference evidence="1" key="1">
    <citation type="submission" date="2023-08" db="EMBL/GenBank/DDBJ databases">
        <title>Increased levels of nutrients transform a symbiont into a lethal pathobiont.</title>
        <authorList>
            <person name="Lachnit T."/>
            <person name="Ulrich L."/>
            <person name="Willmer F.M."/>
            <person name="Hasenbein T."/>
            <person name="Steiner L.X."/>
            <person name="Wolters M."/>
            <person name="Herbst E.M."/>
            <person name="Deines P."/>
        </authorList>
    </citation>
    <scope>NUCLEOTIDE SEQUENCE</scope>
    <source>
        <strain evidence="1">T3</strain>
    </source>
</reference>
<dbReference type="EMBL" id="CP158373">
    <property type="protein sequence ID" value="XBY61691.1"/>
    <property type="molecule type" value="Genomic_DNA"/>
</dbReference>
<evidence type="ECO:0000313" key="1">
    <source>
        <dbReference type="EMBL" id="XBY61691.1"/>
    </source>
</evidence>
<gene>
    <name evidence="1" type="ORF">ABS648_17140</name>
</gene>
<dbReference type="AlphaFoldDB" id="A0AAU7XXX4"/>
<sequence length="266" mass="30228">MPRGPQKTKSKLRVHIDPVSGDVKVTGRPDWTTNAKRIKVNQRSSQGDIEDRRHMVHWSQSIRKNAERVFSAINQAYGSDAKKLYEVLVEPLQSRNLKRIPKNSKDVMLYIAKYLNSAPVNLVAGRADTNKAIEIVRKNLDLFATYLRESHTDSDTDPASTTNHQRMQACRAKARELLPVGDKSSDIKAQVSKIHKQLIAHIDGIESPAELWSLLFDLRYSVTFDISPMAQRQATEKMLSWERMMLSSTYMPAKDQLERLVSLADA</sequence>
<accession>A0AAU7XXX4</accession>
<proteinExistence type="predicted"/>
<name>A0AAU7XXX4_9PSED</name>
<dbReference type="RefSeq" id="WP_184489156.1">
    <property type="nucleotide sequence ID" value="NZ_CP158373.1"/>
</dbReference>
<organism evidence="1">
    <name type="scientific">Pseudomonas solani</name>
    <dbReference type="NCBI Taxonomy" id="2731552"/>
    <lineage>
        <taxon>Bacteria</taxon>
        <taxon>Pseudomonadati</taxon>
        <taxon>Pseudomonadota</taxon>
        <taxon>Gammaproteobacteria</taxon>
        <taxon>Pseudomonadales</taxon>
        <taxon>Pseudomonadaceae</taxon>
        <taxon>Pseudomonas</taxon>
    </lineage>
</organism>